<dbReference type="Proteomes" id="UP000001572">
    <property type="component" value="Chromosome"/>
</dbReference>
<dbReference type="SUPFAM" id="SSF53187">
    <property type="entry name" value="Zn-dependent exopeptidases"/>
    <property type="match status" value="1"/>
</dbReference>
<keyword evidence="2" id="KW-1185">Reference proteome</keyword>
<dbReference type="KEGG" id="amt:Amet_0483"/>
<proteinExistence type="predicted"/>
<dbReference type="PANTHER" id="PTHR43808:SF27">
    <property type="entry name" value="PROTEIN ROCB"/>
    <property type="match status" value="1"/>
</dbReference>
<dbReference type="RefSeq" id="WP_011971618.1">
    <property type="nucleotide sequence ID" value="NC_009633.1"/>
</dbReference>
<dbReference type="AlphaFoldDB" id="A6TKJ2"/>
<dbReference type="Pfam" id="PF01546">
    <property type="entry name" value="Peptidase_M20"/>
    <property type="match status" value="1"/>
</dbReference>
<dbReference type="PANTHER" id="PTHR43808">
    <property type="entry name" value="ACETYLORNITHINE DEACETYLASE"/>
    <property type="match status" value="1"/>
</dbReference>
<evidence type="ECO:0000313" key="1">
    <source>
        <dbReference type="EMBL" id="ABR46710.1"/>
    </source>
</evidence>
<dbReference type="PIRSF" id="PIRSF010386">
    <property type="entry name" value="RocB"/>
    <property type="match status" value="1"/>
</dbReference>
<protein>
    <submittedName>
        <fullName evidence="1">Peptidase M20</fullName>
    </submittedName>
</protein>
<gene>
    <name evidence="1" type="ordered locus">Amet_0483</name>
</gene>
<name>A6TKJ2_ALKMQ</name>
<dbReference type="HOGENOM" id="CLU_037632_0_0_9"/>
<dbReference type="GO" id="GO:0016787">
    <property type="term" value="F:hydrolase activity"/>
    <property type="evidence" value="ECO:0007669"/>
    <property type="project" value="InterPro"/>
</dbReference>
<sequence length="552" mass="62923">MGNVDEHLLESIDLLLTDLVGIKSDTGTELEINVENFMHNWLKELQYFREKPEYLGCYKLPQDPLKRGAIWALRKGEGKKTIILLNHHDVVNADDYGLLSSYAYNPEILMTRLKKIKLPQEARDDLGSGKWIFGRGTADMKAGIAIQLALLEQYSKVAHFKGNILLLSVPDEESLSRGMIASLSLLNDLKEKHSLNYELVINCEPHERSEEGAGTIHGGSVGKMMPVIYVRGKQSHIGNVFQGFNPISLLSKIADEVELNPDFSDEAHNEVSPPPSFVCFRDLKKTYDVSIPNAAVGYFSILTLKSTPEEITDRLKDISIKASEETIYKIGKKHKDYIDKLGSSEKVARWDVKITTFAELYEEAQGTSGELFALDYNKTVEKIKKEIENKLIGLADATTILIEKTLAYIDDMDPRVIIGFIPPYYLHVSNRDFHHLSSSIEGLSDEINRFTLNKWNEMYRSQNYFMGISDMSYFYMNERTDVVTSLGPNMPLWNKIYHIPFGEIEKLSIPVINIGPWGKDIHKFTERVYKRDLLERTPSIIKHVMEHLLDEK</sequence>
<dbReference type="InterPro" id="IPR050072">
    <property type="entry name" value="Peptidase_M20A"/>
</dbReference>
<dbReference type="Gene3D" id="3.40.630.10">
    <property type="entry name" value="Zn peptidases"/>
    <property type="match status" value="1"/>
</dbReference>
<dbReference type="InterPro" id="IPR012166">
    <property type="entry name" value="Uncharacterised_RocB"/>
</dbReference>
<dbReference type="STRING" id="293826.Amet_0483"/>
<evidence type="ECO:0000313" key="2">
    <source>
        <dbReference type="Proteomes" id="UP000001572"/>
    </source>
</evidence>
<dbReference type="EMBL" id="CP000724">
    <property type="protein sequence ID" value="ABR46710.1"/>
    <property type="molecule type" value="Genomic_DNA"/>
</dbReference>
<dbReference type="OrthoDB" id="9815360at2"/>
<dbReference type="eggNOG" id="COG4187">
    <property type="taxonomic scope" value="Bacteria"/>
</dbReference>
<accession>A6TKJ2</accession>
<dbReference type="InterPro" id="IPR002933">
    <property type="entry name" value="Peptidase_M20"/>
</dbReference>
<reference evidence="2" key="1">
    <citation type="journal article" date="2016" name="Genome Announc.">
        <title>Complete genome sequence of Alkaliphilus metalliredigens strain QYMF, an alkaliphilic and metal-reducing bacterium isolated from borax-contaminated leachate ponds.</title>
        <authorList>
            <person name="Hwang C."/>
            <person name="Copeland A."/>
            <person name="Lucas S."/>
            <person name="Lapidus A."/>
            <person name="Barry K."/>
            <person name="Detter J.C."/>
            <person name="Glavina Del Rio T."/>
            <person name="Hammon N."/>
            <person name="Israni S."/>
            <person name="Dalin E."/>
            <person name="Tice H."/>
            <person name="Pitluck S."/>
            <person name="Chertkov O."/>
            <person name="Brettin T."/>
            <person name="Bruce D."/>
            <person name="Han C."/>
            <person name="Schmutz J."/>
            <person name="Larimer F."/>
            <person name="Land M.L."/>
            <person name="Hauser L."/>
            <person name="Kyrpides N."/>
            <person name="Mikhailova N."/>
            <person name="Ye Q."/>
            <person name="Zhou J."/>
            <person name="Richardson P."/>
            <person name="Fields M.W."/>
        </authorList>
    </citation>
    <scope>NUCLEOTIDE SEQUENCE [LARGE SCALE GENOMIC DNA]</scope>
    <source>
        <strain evidence="2">QYMF</strain>
    </source>
</reference>
<organism evidence="1 2">
    <name type="scientific">Alkaliphilus metalliredigens (strain QYMF)</name>
    <dbReference type="NCBI Taxonomy" id="293826"/>
    <lineage>
        <taxon>Bacteria</taxon>
        <taxon>Bacillati</taxon>
        <taxon>Bacillota</taxon>
        <taxon>Clostridia</taxon>
        <taxon>Peptostreptococcales</taxon>
        <taxon>Natronincolaceae</taxon>
        <taxon>Alkaliphilus</taxon>
    </lineage>
</organism>